<evidence type="ECO:0000313" key="3">
    <source>
        <dbReference type="Proteomes" id="UP000432464"/>
    </source>
</evidence>
<keyword evidence="1" id="KW-0812">Transmembrane</keyword>
<feature type="transmembrane region" description="Helical" evidence="1">
    <location>
        <begin position="99"/>
        <end position="118"/>
    </location>
</feature>
<dbReference type="AlphaFoldDB" id="A0A6I3L1Q8"/>
<accession>A0A6I3L1Q8</accession>
<protein>
    <submittedName>
        <fullName evidence="2">Uncharacterized protein</fullName>
    </submittedName>
</protein>
<gene>
    <name evidence="2" type="ORF">GLP40_23080</name>
</gene>
<evidence type="ECO:0000313" key="2">
    <source>
        <dbReference type="EMBL" id="MTE15641.1"/>
    </source>
</evidence>
<name>A0A6I3L1Q8_9NOCA</name>
<sequence length="123" mass="13032">MRAGGVDMVNDVEKRWNDPSMLRHATSYVLAVLGGTAVAAVIALIWAAARPACLNAGSSLCDATSRVVVGLVPGGILLFGGIGALVISFRAWRAERAWPIWQGAAWFLFTIMVVYLSIATTQG</sequence>
<organism evidence="2 3">
    <name type="scientific">Nocardia aurantiaca</name>
    <dbReference type="NCBI Taxonomy" id="2675850"/>
    <lineage>
        <taxon>Bacteria</taxon>
        <taxon>Bacillati</taxon>
        <taxon>Actinomycetota</taxon>
        <taxon>Actinomycetes</taxon>
        <taxon>Mycobacteriales</taxon>
        <taxon>Nocardiaceae</taxon>
        <taxon>Nocardia</taxon>
    </lineage>
</organism>
<evidence type="ECO:0000256" key="1">
    <source>
        <dbReference type="SAM" id="Phobius"/>
    </source>
</evidence>
<dbReference type="EMBL" id="WMBB01000011">
    <property type="protein sequence ID" value="MTE15641.1"/>
    <property type="molecule type" value="Genomic_DNA"/>
</dbReference>
<keyword evidence="3" id="KW-1185">Reference proteome</keyword>
<dbReference type="Proteomes" id="UP000432464">
    <property type="component" value="Unassembled WGS sequence"/>
</dbReference>
<proteinExistence type="predicted"/>
<keyword evidence="1" id="KW-0472">Membrane</keyword>
<comment type="caution">
    <text evidence="2">The sequence shown here is derived from an EMBL/GenBank/DDBJ whole genome shotgun (WGS) entry which is preliminary data.</text>
</comment>
<keyword evidence="1" id="KW-1133">Transmembrane helix</keyword>
<feature type="transmembrane region" description="Helical" evidence="1">
    <location>
        <begin position="67"/>
        <end position="87"/>
    </location>
</feature>
<feature type="transmembrane region" description="Helical" evidence="1">
    <location>
        <begin position="25"/>
        <end position="47"/>
    </location>
</feature>
<reference evidence="2 3" key="1">
    <citation type="submission" date="2019-11" db="EMBL/GenBank/DDBJ databases">
        <title>Nocardia sp. nov. CT2-14 isolated from soil.</title>
        <authorList>
            <person name="Kanchanasin P."/>
            <person name="Tanasupawat S."/>
            <person name="Yuki M."/>
            <person name="Kudo T."/>
        </authorList>
    </citation>
    <scope>NUCLEOTIDE SEQUENCE [LARGE SCALE GENOMIC DNA]</scope>
    <source>
        <strain evidence="2 3">CT2-14</strain>
    </source>
</reference>